<keyword evidence="4" id="KW-0812">Transmembrane</keyword>
<dbReference type="SUPFAM" id="SSF53756">
    <property type="entry name" value="UDP-Glycosyltransferase/glycogen phosphorylase"/>
    <property type="match status" value="1"/>
</dbReference>
<dbReference type="SUPFAM" id="SSF48452">
    <property type="entry name" value="TPR-like"/>
    <property type="match status" value="1"/>
</dbReference>
<keyword evidence="2" id="KW-0802">TPR repeat</keyword>
<dbReference type="InterPro" id="IPR019734">
    <property type="entry name" value="TPR_rpt"/>
</dbReference>
<proteinExistence type="predicted"/>
<dbReference type="PANTHER" id="PTHR45831">
    <property type="entry name" value="LD24721P"/>
    <property type="match status" value="1"/>
</dbReference>
<dbReference type="InterPro" id="IPR011990">
    <property type="entry name" value="TPR-like_helical_dom_sf"/>
</dbReference>
<dbReference type="Gene3D" id="1.25.40.10">
    <property type="entry name" value="Tetratricopeptide repeat domain"/>
    <property type="match status" value="1"/>
</dbReference>
<keyword evidence="4" id="KW-1133">Transmembrane helix</keyword>
<evidence type="ECO:0000256" key="3">
    <source>
        <dbReference type="SAM" id="MobiDB-lite"/>
    </source>
</evidence>
<dbReference type="Proteomes" id="UP001642464">
    <property type="component" value="Unassembled WGS sequence"/>
</dbReference>
<gene>
    <name evidence="5" type="ORF">SCF082_LOCUS9468</name>
</gene>
<name>A0ABP0IZG5_9DINO</name>
<feature type="region of interest" description="Disordered" evidence="3">
    <location>
        <begin position="134"/>
        <end position="158"/>
    </location>
</feature>
<dbReference type="EMBL" id="CAXAMM010005492">
    <property type="protein sequence ID" value="CAK9007459.1"/>
    <property type="molecule type" value="Genomic_DNA"/>
</dbReference>
<feature type="non-terminal residue" evidence="5">
    <location>
        <position position="1"/>
    </location>
</feature>
<evidence type="ECO:0000256" key="4">
    <source>
        <dbReference type="SAM" id="Phobius"/>
    </source>
</evidence>
<keyword evidence="1" id="KW-0677">Repeat</keyword>
<protein>
    <submittedName>
        <fullName evidence="5">Small glutamine-rich tetratricopeptide repeat-containing protein 2</fullName>
    </submittedName>
</protein>
<keyword evidence="6" id="KW-1185">Reference proteome</keyword>
<feature type="region of interest" description="Disordered" evidence="3">
    <location>
        <begin position="721"/>
        <end position="746"/>
    </location>
</feature>
<organism evidence="5 6">
    <name type="scientific">Durusdinium trenchii</name>
    <dbReference type="NCBI Taxonomy" id="1381693"/>
    <lineage>
        <taxon>Eukaryota</taxon>
        <taxon>Sar</taxon>
        <taxon>Alveolata</taxon>
        <taxon>Dinophyceae</taxon>
        <taxon>Suessiales</taxon>
        <taxon>Symbiodiniaceae</taxon>
        <taxon>Durusdinium</taxon>
    </lineage>
</organism>
<comment type="caution">
    <text evidence="5">The sequence shown here is derived from an EMBL/GenBank/DDBJ whole genome shotgun (WGS) entry which is preliminary data.</text>
</comment>
<keyword evidence="4" id="KW-0472">Membrane</keyword>
<dbReference type="PANTHER" id="PTHR45831:SF2">
    <property type="entry name" value="LD24721P"/>
    <property type="match status" value="1"/>
</dbReference>
<dbReference type="SMART" id="SM00028">
    <property type="entry name" value="TPR"/>
    <property type="match status" value="3"/>
</dbReference>
<evidence type="ECO:0000313" key="5">
    <source>
        <dbReference type="EMBL" id="CAK9007459.1"/>
    </source>
</evidence>
<evidence type="ECO:0000313" key="6">
    <source>
        <dbReference type="Proteomes" id="UP001642464"/>
    </source>
</evidence>
<dbReference type="InterPro" id="IPR047150">
    <property type="entry name" value="SGT"/>
</dbReference>
<reference evidence="5 6" key="1">
    <citation type="submission" date="2024-02" db="EMBL/GenBank/DDBJ databases">
        <authorList>
            <person name="Chen Y."/>
            <person name="Shah S."/>
            <person name="Dougan E. K."/>
            <person name="Thang M."/>
            <person name="Chan C."/>
        </authorList>
    </citation>
    <scope>NUCLEOTIDE SEQUENCE [LARGE SCALE GENOMIC DNA]</scope>
</reference>
<sequence length="1099" mass="118397">ADRTLAFAVLEYVQGLKGQAGGPDAGAVDEAVKSLSRAVGLDVTSAAHKAELQRDKGLKEIFLAGCDTLGVDSEPKATVAASAESGGDVTSSPKFQLYLAKLAEKGYFKDAVEGTPEYQEKYDRLVAKYKEKFGGGSKAAPTAAVPAAGDGGNDDEAGDKLKAEGNEHLKANRFEDAVVSYTNAIKAAPTGASAHIYYSNRAAAYMHMKNFEACLDDCTVAQTLKPDYVKAHARAASANLQLGREEDARQCAKRALELDASNETAKAVMASISGGMTSAPGGAPGGMPGMGAGGMPDLASMMGAMGGGGGGMPDLSSLMNNPAMMQMAQQMMQDPEMMQRAQQMMQDPNAMAQMKNITVRAARVRNVLFVSVPVYRHADPLLYVTAAPGLEPEPPPSSGRDQGAAVVLEEDHLPTRPPVRAWRGPCRCRAVRSVASDYPARASAAEPRGAARRGVQAGVKVQRCLKSEVTESREIASKVVERPRQSGRVQAYMAIPKWFEPLLLDKARELPLKRDRAGGGLRTLLLDDVPEPASLTSRDRQFDGPFTSFSATGNHTRHELRDLYEEAMTLSLIAATRRDGAVGVSFDLVVTDRYTFAGYNLASFLQVPLVVHNPWTLLDIDDPPNYVTCPQLSQREPAQVAEDDVLSRLWNSWERLLLRAEDHKLSMESFQQVRKPLGLVKLEIPGDHCSERLVLSDTSLGWLDDPRPLPPLQQIVGAVVPPPLEHGSQSQSARAEKRQRGVNDGPSRVTQVLVQGTFSAGEMDAIVAATELANLTMVFLGERCINYALIESLCVSNDDDDDEEEEEGGFDPGADAVLLTSGDLACVHLSAMCRAVQGLLLLPKLPEQVEIARRLQRSGLGKLIPAPHGELAQGPEPAQVAAMLHEAQLPQSLRAFEERMAEFREASRLAGGTARAAYWVHNVLELGLHPFLPLDCQMPWFQRYLLDVYIVYLCALCAAVIALRVLWSFILNALDPEFVSEPDRKESLFFFGTPRSGGGGQRLNGPAPSFGPDKDSTPTSPPPSSSSPNSSKNSNGGGLRQRRASQTRGLGGLNGKGNPKSQEVGRQQDGVKDTGFGAERPSRVVQYERVVTLRNSSSL</sequence>
<feature type="transmembrane region" description="Helical" evidence="4">
    <location>
        <begin position="949"/>
        <end position="974"/>
    </location>
</feature>
<feature type="region of interest" description="Disordered" evidence="3">
    <location>
        <begin position="990"/>
        <end position="1086"/>
    </location>
</feature>
<evidence type="ECO:0000256" key="2">
    <source>
        <dbReference type="ARBA" id="ARBA00022803"/>
    </source>
</evidence>
<feature type="compositionally biased region" description="Low complexity" evidence="3">
    <location>
        <begin position="139"/>
        <end position="148"/>
    </location>
</feature>
<evidence type="ECO:0000256" key="1">
    <source>
        <dbReference type="ARBA" id="ARBA00022737"/>
    </source>
</evidence>
<accession>A0ABP0IZG5</accession>